<comment type="caution">
    <text evidence="1">The sequence shown here is derived from an EMBL/GenBank/DDBJ whole genome shotgun (WGS) entry which is preliminary data.</text>
</comment>
<dbReference type="STRING" id="1196324.A374_01414"/>
<dbReference type="PATRIC" id="fig|1196324.3.peg.283"/>
<accession>I8AN71</accession>
<name>I8AN71_9BACL</name>
<proteinExistence type="predicted"/>
<evidence type="ECO:0000313" key="2">
    <source>
        <dbReference type="Proteomes" id="UP000004080"/>
    </source>
</evidence>
<organism evidence="1 2">
    <name type="scientific">Fictibacillus macauensis ZFHKF-1</name>
    <dbReference type="NCBI Taxonomy" id="1196324"/>
    <lineage>
        <taxon>Bacteria</taxon>
        <taxon>Bacillati</taxon>
        <taxon>Bacillota</taxon>
        <taxon>Bacilli</taxon>
        <taxon>Bacillales</taxon>
        <taxon>Fictibacillaceae</taxon>
        <taxon>Fictibacillus</taxon>
    </lineage>
</organism>
<sequence>MKETEYFTALELFLLCDAFEGKLLFGLPSRDSFDVLGEVIYKEAFERLIKKGIISHEHQITNEGAFVISMLEDYYSSDKYIRINQFMLGFNERDPTQVVFLSEREEYEEQYDLGVMSTNVVMETIKERFPTMLGNQQDATEDLFKEPISKKEVGEHLDDVDLLNIEIFNIKEKLRNINNAAFYKQLLIFESKGKLIMADVVKKIYERVSPYYIYSMLAKELGIKGEELQWK</sequence>
<dbReference type="OrthoDB" id="2339813at2"/>
<evidence type="ECO:0000313" key="1">
    <source>
        <dbReference type="EMBL" id="EIT87214.1"/>
    </source>
</evidence>
<dbReference type="InterPro" id="IPR031682">
    <property type="entry name" value="EsaE"/>
</dbReference>
<dbReference type="Pfam" id="PF16887">
    <property type="entry name" value="DUF5081"/>
    <property type="match status" value="1"/>
</dbReference>
<dbReference type="RefSeq" id="WP_007200387.1">
    <property type="nucleotide sequence ID" value="NZ_AKKV01000011.1"/>
</dbReference>
<reference evidence="1 2" key="1">
    <citation type="journal article" date="2012" name="J. Bacteriol.">
        <title>Genome of Bacillus macauensis ZFHKF-1, a Long-Chain-Forming Bacterium.</title>
        <authorList>
            <person name="Cai L."/>
            <person name="Zhang T."/>
        </authorList>
    </citation>
    <scope>NUCLEOTIDE SEQUENCE [LARGE SCALE GENOMIC DNA]</scope>
    <source>
        <strain evidence="1 2">ZFHKF-1</strain>
    </source>
</reference>
<dbReference type="EMBL" id="AKKV01000011">
    <property type="protein sequence ID" value="EIT87214.1"/>
    <property type="molecule type" value="Genomic_DNA"/>
</dbReference>
<dbReference type="Proteomes" id="UP000004080">
    <property type="component" value="Unassembled WGS sequence"/>
</dbReference>
<dbReference type="eggNOG" id="ENOG502ZCAZ">
    <property type="taxonomic scope" value="Bacteria"/>
</dbReference>
<gene>
    <name evidence="1" type="ORF">A374_01414</name>
</gene>
<dbReference type="AlphaFoldDB" id="I8AN71"/>
<keyword evidence="2" id="KW-1185">Reference proteome</keyword>
<protein>
    <submittedName>
        <fullName evidence="1">Uncharacterized protein</fullName>
    </submittedName>
</protein>